<dbReference type="RefSeq" id="XP_017317559.1">
    <property type="nucleotide sequence ID" value="XM_017462070.3"/>
</dbReference>
<gene>
    <name evidence="3" type="primary">LOC108261182</name>
</gene>
<accession>A0A2D0QGT1</accession>
<keyword evidence="2" id="KW-1185">Reference proteome</keyword>
<feature type="region of interest" description="Disordered" evidence="1">
    <location>
        <begin position="172"/>
        <end position="196"/>
    </location>
</feature>
<name>A0A2D0QGT1_ICTPU</name>
<dbReference type="AlphaFoldDB" id="A0A2D0QGT1"/>
<dbReference type="GeneID" id="108261182"/>
<protein>
    <submittedName>
        <fullName evidence="3">TBC1 domain family member 10A-like</fullName>
    </submittedName>
</protein>
<dbReference type="KEGG" id="ipu:108261182"/>
<proteinExistence type="predicted"/>
<evidence type="ECO:0000313" key="3">
    <source>
        <dbReference type="RefSeq" id="XP_017317559.1"/>
    </source>
</evidence>
<evidence type="ECO:0000313" key="2">
    <source>
        <dbReference type="Proteomes" id="UP000221080"/>
    </source>
</evidence>
<sequence length="221" mass="25516">MIFRVGLELLTSMLGTRDKLKACPGQYETMEVLRAIEPRYMQEGFLVLQVLELQVSAQDVEREQRTQLKRWKKKRGKPGPKLPQRMHSARAIMATESHTHQDLRQKPTIMVQYPSVPEEKSELNLRKKRGSLKKNQALIPNPYALPGESKPSQILDIQLLNQENLNLVLPNPPSHPPRLPTMQENQVKETSTSTERLVHRPRIPPLIRNRRNLSLCNIYPS</sequence>
<dbReference type="OrthoDB" id="159449at2759"/>
<evidence type="ECO:0000256" key="1">
    <source>
        <dbReference type="SAM" id="MobiDB-lite"/>
    </source>
</evidence>
<feature type="compositionally biased region" description="Polar residues" evidence="1">
    <location>
        <begin position="182"/>
        <end position="195"/>
    </location>
</feature>
<reference evidence="3" key="1">
    <citation type="submission" date="2025-08" db="UniProtKB">
        <authorList>
            <consortium name="RefSeq"/>
        </authorList>
    </citation>
    <scope>IDENTIFICATION</scope>
    <source>
        <tissue evidence="3">Blood</tissue>
    </source>
</reference>
<dbReference type="Proteomes" id="UP000221080">
    <property type="component" value="Unplaced"/>
</dbReference>
<organism evidence="2 3">
    <name type="scientific">Ictalurus punctatus</name>
    <name type="common">Channel catfish</name>
    <name type="synonym">Silurus punctatus</name>
    <dbReference type="NCBI Taxonomy" id="7998"/>
    <lineage>
        <taxon>Eukaryota</taxon>
        <taxon>Metazoa</taxon>
        <taxon>Chordata</taxon>
        <taxon>Craniata</taxon>
        <taxon>Vertebrata</taxon>
        <taxon>Euteleostomi</taxon>
        <taxon>Actinopterygii</taxon>
        <taxon>Neopterygii</taxon>
        <taxon>Teleostei</taxon>
        <taxon>Ostariophysi</taxon>
        <taxon>Siluriformes</taxon>
        <taxon>Ictaluridae</taxon>
        <taxon>Ictalurus</taxon>
    </lineage>
</organism>